<reference evidence="1 2" key="1">
    <citation type="submission" date="2019-12" db="EMBL/GenBank/DDBJ databases">
        <title>Strain KN286 was isolated from seawater, which was collected from Caroline Seamount in the tropical western Pacific.</title>
        <authorList>
            <person name="Wang Q."/>
        </authorList>
    </citation>
    <scope>NUCLEOTIDE SEQUENCE [LARGE SCALE GENOMIC DNA]</scope>
    <source>
        <strain evidence="1 2">KN286</strain>
    </source>
</reference>
<keyword evidence="2" id="KW-1185">Reference proteome</keyword>
<evidence type="ECO:0000313" key="2">
    <source>
        <dbReference type="Proteomes" id="UP000436016"/>
    </source>
</evidence>
<dbReference type="Proteomes" id="UP000436016">
    <property type="component" value="Unassembled WGS sequence"/>
</dbReference>
<dbReference type="AlphaFoldDB" id="A0A6B0TML7"/>
<evidence type="ECO:0000313" key="1">
    <source>
        <dbReference type="EMBL" id="MXU63809.1"/>
    </source>
</evidence>
<protein>
    <submittedName>
        <fullName evidence="1">Uncharacterized protein</fullName>
    </submittedName>
</protein>
<dbReference type="EMBL" id="WUWG01000001">
    <property type="protein sequence ID" value="MXU63809.1"/>
    <property type="molecule type" value="Genomic_DNA"/>
</dbReference>
<dbReference type="RefSeq" id="WP_160850812.1">
    <property type="nucleotide sequence ID" value="NZ_WUWG01000001.1"/>
</dbReference>
<accession>A0A6B0TML7</accession>
<comment type="caution">
    <text evidence="1">The sequence shown here is derived from an EMBL/GenBank/DDBJ whole genome shotgun (WGS) entry which is preliminary data.</text>
</comment>
<dbReference type="InterPro" id="IPR046734">
    <property type="entry name" value="DUF6626"/>
</dbReference>
<gene>
    <name evidence="1" type="ORF">GSH16_00005</name>
</gene>
<dbReference type="Pfam" id="PF20331">
    <property type="entry name" value="DUF6626"/>
    <property type="match status" value="1"/>
</dbReference>
<name>A0A6B0TML7_9RHOB</name>
<proteinExistence type="predicted"/>
<organism evidence="1 2">
    <name type="scientific">Oceanomicrobium pacificus</name>
    <dbReference type="NCBI Taxonomy" id="2692916"/>
    <lineage>
        <taxon>Bacteria</taxon>
        <taxon>Pseudomonadati</taxon>
        <taxon>Pseudomonadota</taxon>
        <taxon>Alphaproteobacteria</taxon>
        <taxon>Rhodobacterales</taxon>
        <taxon>Paracoccaceae</taxon>
        <taxon>Oceanomicrobium</taxon>
    </lineage>
</organism>
<sequence>MTLMEEVYDQLAKNAFVETAEEFSTDWCWRSRSWFSVQKNKKSDFSIPVAINCLNKVKVQIAMMHIRKQKLGGIAESDLGVLQDVRAKLERHLLEQHRVAAVAEPDDARPENVS</sequence>